<evidence type="ECO:0000313" key="10">
    <source>
        <dbReference type="Proteomes" id="UP000671914"/>
    </source>
</evidence>
<dbReference type="Proteomes" id="UP000671914">
    <property type="component" value="Chromosome"/>
</dbReference>
<dbReference type="CDD" id="cd06261">
    <property type="entry name" value="TM_PBP2"/>
    <property type="match status" value="1"/>
</dbReference>
<dbReference type="InterPro" id="IPR045621">
    <property type="entry name" value="BPD_transp_1_N"/>
</dbReference>
<feature type="transmembrane region" description="Helical" evidence="7">
    <location>
        <begin position="113"/>
        <end position="141"/>
    </location>
</feature>
<feature type="domain" description="ABC transmembrane type-1" evidence="8">
    <location>
        <begin position="117"/>
        <end position="317"/>
    </location>
</feature>
<keyword evidence="2 7" id="KW-0813">Transport</keyword>
<dbReference type="PANTHER" id="PTHR43163:SF6">
    <property type="entry name" value="DIPEPTIDE TRANSPORT SYSTEM PERMEASE PROTEIN DPPB-RELATED"/>
    <property type="match status" value="1"/>
</dbReference>
<dbReference type="GO" id="GO:0005886">
    <property type="term" value="C:plasma membrane"/>
    <property type="evidence" value="ECO:0007669"/>
    <property type="project" value="UniProtKB-SubCell"/>
</dbReference>
<comment type="subcellular location">
    <subcellularLocation>
        <location evidence="1 7">Cell membrane</location>
        <topology evidence="1 7">Multi-pass membrane protein</topology>
    </subcellularLocation>
</comment>
<dbReference type="KEGG" id="aarc:G127AT_15775"/>
<evidence type="ECO:0000259" key="8">
    <source>
        <dbReference type="PROSITE" id="PS50928"/>
    </source>
</evidence>
<keyword evidence="4 7" id="KW-0812">Transmembrane</keyword>
<feature type="transmembrane region" description="Helical" evidence="7">
    <location>
        <begin position="24"/>
        <end position="46"/>
    </location>
</feature>
<feature type="transmembrane region" description="Helical" evidence="7">
    <location>
        <begin position="294"/>
        <end position="320"/>
    </location>
</feature>
<dbReference type="SUPFAM" id="SSF161098">
    <property type="entry name" value="MetI-like"/>
    <property type="match status" value="1"/>
</dbReference>
<name>A0A975FLH4_9MICO</name>
<protein>
    <submittedName>
        <fullName evidence="9">ABC transporter permease</fullName>
    </submittedName>
</protein>
<sequence>MTALAVPTGSGGLRARRGRLGLRVLARAGGAVFVLWAVVTITFFAVRLVPGDPALAILGGPGSQAGPEALALVRAEHGLDRPLGEQYLAALVRLAGGDLGTSYALRMPVGDVIAAQLGGTLLLAVLALAAGWAIALGLALFSTQGGRFAAAVGGAIETVAAALPQFWLAAVLIALFSTGLGWLPPVSTGTAAGLVLPVLTLAIPVAGFLAQVMRTSLLDALASPFALSARARGESGLGVRIRHGIRHAAVAGVDLSAWAFGYLVSGAVVVETVFARPGLGRSLVQAVTGRDVPLVTGIVIVVALAYILITILADAVSLVLDPRLRSEPAG</sequence>
<comment type="similarity">
    <text evidence="7">Belongs to the binding-protein-dependent transport system permease family.</text>
</comment>
<keyword evidence="6 7" id="KW-0472">Membrane</keyword>
<evidence type="ECO:0000256" key="5">
    <source>
        <dbReference type="ARBA" id="ARBA00022989"/>
    </source>
</evidence>
<dbReference type="RefSeq" id="WP_210898519.1">
    <property type="nucleotide sequence ID" value="NZ_CP071696.1"/>
</dbReference>
<organism evidence="9 10">
    <name type="scientific">Agromyces archimandritae</name>
    <dbReference type="NCBI Taxonomy" id="2781962"/>
    <lineage>
        <taxon>Bacteria</taxon>
        <taxon>Bacillati</taxon>
        <taxon>Actinomycetota</taxon>
        <taxon>Actinomycetes</taxon>
        <taxon>Micrococcales</taxon>
        <taxon>Microbacteriaceae</taxon>
        <taxon>Agromyces</taxon>
    </lineage>
</organism>
<accession>A0A975FLH4</accession>
<keyword evidence="5 7" id="KW-1133">Transmembrane helix</keyword>
<evidence type="ECO:0000256" key="2">
    <source>
        <dbReference type="ARBA" id="ARBA00022448"/>
    </source>
</evidence>
<dbReference type="EMBL" id="CP071696">
    <property type="protein sequence ID" value="QTX04680.1"/>
    <property type="molecule type" value="Genomic_DNA"/>
</dbReference>
<evidence type="ECO:0000313" key="9">
    <source>
        <dbReference type="EMBL" id="QTX04680.1"/>
    </source>
</evidence>
<dbReference type="Pfam" id="PF19300">
    <property type="entry name" value="BPD_transp_1_N"/>
    <property type="match status" value="1"/>
</dbReference>
<proteinExistence type="inferred from homology"/>
<dbReference type="PANTHER" id="PTHR43163">
    <property type="entry name" value="DIPEPTIDE TRANSPORT SYSTEM PERMEASE PROTEIN DPPB-RELATED"/>
    <property type="match status" value="1"/>
</dbReference>
<evidence type="ECO:0000256" key="3">
    <source>
        <dbReference type="ARBA" id="ARBA00022475"/>
    </source>
</evidence>
<keyword evidence="10" id="KW-1185">Reference proteome</keyword>
<dbReference type="Gene3D" id="1.10.3720.10">
    <property type="entry name" value="MetI-like"/>
    <property type="match status" value="1"/>
</dbReference>
<evidence type="ECO:0000256" key="1">
    <source>
        <dbReference type="ARBA" id="ARBA00004651"/>
    </source>
</evidence>
<dbReference type="InterPro" id="IPR035906">
    <property type="entry name" value="MetI-like_sf"/>
</dbReference>
<dbReference type="GO" id="GO:0071916">
    <property type="term" value="F:dipeptide transmembrane transporter activity"/>
    <property type="evidence" value="ECO:0007669"/>
    <property type="project" value="TreeGrafter"/>
</dbReference>
<gene>
    <name evidence="9" type="ORF">G127AT_15775</name>
</gene>
<feature type="transmembrane region" description="Helical" evidence="7">
    <location>
        <begin position="148"/>
        <end position="176"/>
    </location>
</feature>
<feature type="transmembrane region" description="Helical" evidence="7">
    <location>
        <begin position="188"/>
        <end position="210"/>
    </location>
</feature>
<dbReference type="AlphaFoldDB" id="A0A975FLH4"/>
<evidence type="ECO:0000256" key="7">
    <source>
        <dbReference type="RuleBase" id="RU363032"/>
    </source>
</evidence>
<dbReference type="Pfam" id="PF00528">
    <property type="entry name" value="BPD_transp_1"/>
    <property type="match status" value="1"/>
</dbReference>
<evidence type="ECO:0000256" key="6">
    <source>
        <dbReference type="ARBA" id="ARBA00023136"/>
    </source>
</evidence>
<reference evidence="9" key="1">
    <citation type="submission" date="2021-03" db="EMBL/GenBank/DDBJ databases">
        <title>Agromyces archimandritus sp. nov., isolated from the cockroach Archimandrita tessellata.</title>
        <authorList>
            <person name="Guzman J."/>
            <person name="Ortuzar M."/>
            <person name="Poehlein A."/>
            <person name="Daniel R."/>
            <person name="Trujillo M."/>
            <person name="Vilcinskas A."/>
        </authorList>
    </citation>
    <scope>NUCLEOTIDE SEQUENCE</scope>
    <source>
        <strain evidence="9">G127AT</strain>
    </source>
</reference>
<feature type="transmembrane region" description="Helical" evidence="7">
    <location>
        <begin position="248"/>
        <end position="274"/>
    </location>
</feature>
<dbReference type="InterPro" id="IPR000515">
    <property type="entry name" value="MetI-like"/>
</dbReference>
<evidence type="ECO:0000256" key="4">
    <source>
        <dbReference type="ARBA" id="ARBA00022692"/>
    </source>
</evidence>
<dbReference type="PROSITE" id="PS50928">
    <property type="entry name" value="ABC_TM1"/>
    <property type="match status" value="1"/>
</dbReference>
<keyword evidence="3" id="KW-1003">Cell membrane</keyword>